<comment type="subcellular location">
    <subcellularLocation>
        <location evidence="8">Cell membrane</location>
        <topology evidence="8">Peripheral membrane protein</topology>
    </subcellularLocation>
</comment>
<feature type="binding site" evidence="8">
    <location>
        <position position="61"/>
    </location>
    <ligand>
        <name>[4Fe-4S] cluster</name>
        <dbReference type="ChEBI" id="CHEBI:49883"/>
        <label>1</label>
    </ligand>
</feature>
<evidence type="ECO:0000256" key="6">
    <source>
        <dbReference type="ARBA" id="ARBA00023004"/>
    </source>
</evidence>
<dbReference type="GO" id="GO:0009060">
    <property type="term" value="P:aerobic respiration"/>
    <property type="evidence" value="ECO:0007669"/>
    <property type="project" value="TreeGrafter"/>
</dbReference>
<keyword evidence="3 8" id="KW-0479">Metal-binding</keyword>
<keyword evidence="8" id="KW-0520">NAD</keyword>
<feature type="domain" description="4Fe-4S ferredoxin-type" evidence="9">
    <location>
        <begin position="94"/>
        <end position="123"/>
    </location>
</feature>
<evidence type="ECO:0000259" key="9">
    <source>
        <dbReference type="PROSITE" id="PS51379"/>
    </source>
</evidence>
<dbReference type="GO" id="GO:0051539">
    <property type="term" value="F:4 iron, 4 sulfur cluster binding"/>
    <property type="evidence" value="ECO:0007669"/>
    <property type="project" value="UniProtKB-KW"/>
</dbReference>
<evidence type="ECO:0000313" key="10">
    <source>
        <dbReference type="EMBL" id="CAA9565815.1"/>
    </source>
</evidence>
<dbReference type="InterPro" id="IPR017896">
    <property type="entry name" value="4Fe4S_Fe-S-bd"/>
</dbReference>
<dbReference type="InterPro" id="IPR010226">
    <property type="entry name" value="NADH_quinone_OxRdtase_chainI"/>
</dbReference>
<comment type="subunit">
    <text evidence="8">NDH-1 is composed of 14 different subunits. Subunits NuoA, H, J, K, L, M, N constitute the membrane sector of the complex.</text>
</comment>
<evidence type="ECO:0000256" key="8">
    <source>
        <dbReference type="HAMAP-Rule" id="MF_01351"/>
    </source>
</evidence>
<accession>A0A6J4V3L9</accession>
<dbReference type="GO" id="GO:0005886">
    <property type="term" value="C:plasma membrane"/>
    <property type="evidence" value="ECO:0007669"/>
    <property type="project" value="UniProtKB-SubCell"/>
</dbReference>
<feature type="domain" description="4Fe-4S ferredoxin-type" evidence="9">
    <location>
        <begin position="47"/>
        <end position="78"/>
    </location>
</feature>
<sequence>MASFLHGLRAYAKGFATTLGSAFKKPITVQYPEYKTPVQTRFRGKHMLMRYDNGLERCIGCSLCAIFCPAQAIYVEAAENTDDNRRSPGERYAERYEINMIRCIYCGYCQEACPTEAIVLGHEYAFSDYTREALIYTKDMLLVPDPRKATVGAGAD</sequence>
<dbReference type="Pfam" id="PF12838">
    <property type="entry name" value="Fer4_7"/>
    <property type="match status" value="1"/>
</dbReference>
<keyword evidence="10" id="KW-0560">Oxidoreductase</keyword>
<proteinExistence type="inferred from homology"/>
<evidence type="ECO:0000256" key="7">
    <source>
        <dbReference type="ARBA" id="ARBA00023014"/>
    </source>
</evidence>
<keyword evidence="8 10" id="KW-0830">Ubiquinone</keyword>
<keyword evidence="8" id="KW-0874">Quinone</keyword>
<dbReference type="NCBIfam" id="NF004537">
    <property type="entry name" value="PRK05888.1-3"/>
    <property type="match status" value="1"/>
</dbReference>
<reference evidence="10" key="1">
    <citation type="submission" date="2020-02" db="EMBL/GenBank/DDBJ databases">
        <authorList>
            <person name="Meier V. D."/>
        </authorList>
    </citation>
    <scope>NUCLEOTIDE SEQUENCE</scope>
    <source>
        <strain evidence="10">AVDCRST_MAG18</strain>
    </source>
</reference>
<feature type="binding site" evidence="8">
    <location>
        <position position="64"/>
    </location>
    <ligand>
        <name>[4Fe-4S] cluster</name>
        <dbReference type="ChEBI" id="CHEBI:49883"/>
        <label>1</label>
    </ligand>
</feature>
<comment type="catalytic activity">
    <reaction evidence="8">
        <text>a quinone + NADH + 5 H(+)(in) = a quinol + NAD(+) + 4 H(+)(out)</text>
        <dbReference type="Rhea" id="RHEA:57888"/>
        <dbReference type="ChEBI" id="CHEBI:15378"/>
        <dbReference type="ChEBI" id="CHEBI:24646"/>
        <dbReference type="ChEBI" id="CHEBI:57540"/>
        <dbReference type="ChEBI" id="CHEBI:57945"/>
        <dbReference type="ChEBI" id="CHEBI:132124"/>
    </reaction>
</comment>
<keyword evidence="8" id="KW-0472">Membrane</keyword>
<dbReference type="EC" id="7.1.1.-" evidence="8"/>
<dbReference type="NCBIfam" id="TIGR01971">
    <property type="entry name" value="NuoI"/>
    <property type="match status" value="1"/>
</dbReference>
<name>A0A6J4V3L9_9BACT</name>
<dbReference type="GO" id="GO:0050136">
    <property type="term" value="F:NADH dehydrogenase (quinone) (non-electrogenic) activity"/>
    <property type="evidence" value="ECO:0007669"/>
    <property type="project" value="UniProtKB-UniRule"/>
</dbReference>
<evidence type="ECO:0000256" key="5">
    <source>
        <dbReference type="ARBA" id="ARBA00022967"/>
    </source>
</evidence>
<dbReference type="GO" id="GO:0005506">
    <property type="term" value="F:iron ion binding"/>
    <property type="evidence" value="ECO:0007669"/>
    <property type="project" value="UniProtKB-UniRule"/>
</dbReference>
<comment type="function">
    <text evidence="8">NDH-1 shuttles electrons from NADH, via FMN and iron-sulfur (Fe-S) centers, to quinones in the respiratory chain. The immediate electron acceptor for the enzyme in this species is believed to be ubiquinone. Couples the redox reaction to proton translocation (for every two electrons transferred, four hydrogen ions are translocated across the cytoplasmic membrane), and thus conserves the redox energy in a proton gradient.</text>
</comment>
<feature type="binding site" evidence="8">
    <location>
        <position position="106"/>
    </location>
    <ligand>
        <name>[4Fe-4S] cluster</name>
        <dbReference type="ChEBI" id="CHEBI:49883"/>
        <label>2</label>
    </ligand>
</feature>
<dbReference type="PROSITE" id="PS51379">
    <property type="entry name" value="4FE4S_FER_2"/>
    <property type="match status" value="2"/>
</dbReference>
<evidence type="ECO:0000256" key="1">
    <source>
        <dbReference type="ARBA" id="ARBA00010277"/>
    </source>
</evidence>
<protein>
    <recommendedName>
        <fullName evidence="8">NADH-quinone oxidoreductase subunit I</fullName>
        <ecNumber evidence="8">7.1.1.-</ecNumber>
    </recommendedName>
    <alternativeName>
        <fullName evidence="8">NADH dehydrogenase I subunit I</fullName>
    </alternativeName>
    <alternativeName>
        <fullName evidence="8">NDH-1 subunit I</fullName>
    </alternativeName>
</protein>
<dbReference type="SUPFAM" id="SSF54862">
    <property type="entry name" value="4Fe-4S ferredoxins"/>
    <property type="match status" value="1"/>
</dbReference>
<dbReference type="PANTHER" id="PTHR10849:SF20">
    <property type="entry name" value="NADH DEHYDROGENASE [UBIQUINONE] IRON-SULFUR PROTEIN 8, MITOCHONDRIAL"/>
    <property type="match status" value="1"/>
</dbReference>
<dbReference type="AlphaFoldDB" id="A0A6J4V3L9"/>
<feature type="binding site" evidence="8">
    <location>
        <position position="68"/>
    </location>
    <ligand>
        <name>[4Fe-4S] cluster</name>
        <dbReference type="ChEBI" id="CHEBI:49883"/>
        <label>2</label>
    </ligand>
</feature>
<dbReference type="InterPro" id="IPR017900">
    <property type="entry name" value="4Fe4S_Fe_S_CS"/>
</dbReference>
<evidence type="ECO:0000256" key="4">
    <source>
        <dbReference type="ARBA" id="ARBA00022737"/>
    </source>
</evidence>
<feature type="binding site" evidence="8">
    <location>
        <position position="113"/>
    </location>
    <ligand>
        <name>[4Fe-4S] cluster</name>
        <dbReference type="ChEBI" id="CHEBI:49883"/>
        <label>1</label>
    </ligand>
</feature>
<evidence type="ECO:0000256" key="3">
    <source>
        <dbReference type="ARBA" id="ARBA00022723"/>
    </source>
</evidence>
<keyword evidence="5 8" id="KW-1278">Translocase</keyword>
<feature type="binding site" evidence="8">
    <location>
        <position position="58"/>
    </location>
    <ligand>
        <name>[4Fe-4S] cluster</name>
        <dbReference type="ChEBI" id="CHEBI:49883"/>
        <label>1</label>
    </ligand>
</feature>
<keyword evidence="2 8" id="KW-0004">4Fe-4S</keyword>
<evidence type="ECO:0000256" key="2">
    <source>
        <dbReference type="ARBA" id="ARBA00022485"/>
    </source>
</evidence>
<dbReference type="HAMAP" id="MF_01351">
    <property type="entry name" value="NDH1_NuoI"/>
    <property type="match status" value="1"/>
</dbReference>
<feature type="binding site" evidence="8">
    <location>
        <position position="109"/>
    </location>
    <ligand>
        <name>[4Fe-4S] cluster</name>
        <dbReference type="ChEBI" id="CHEBI:49883"/>
        <label>2</label>
    </ligand>
</feature>
<dbReference type="NCBIfam" id="NF004538">
    <property type="entry name" value="PRK05888.1-4"/>
    <property type="match status" value="1"/>
</dbReference>
<gene>
    <name evidence="8" type="primary">nuoI</name>
    <name evidence="10" type="ORF">AVDCRST_MAG18-1472</name>
</gene>
<comment type="cofactor">
    <cofactor evidence="8">
        <name>[4Fe-4S] cluster</name>
        <dbReference type="ChEBI" id="CHEBI:49883"/>
    </cofactor>
    <text evidence="8">Binds 2 [4Fe-4S] clusters per subunit.</text>
</comment>
<dbReference type="GO" id="GO:0048038">
    <property type="term" value="F:quinone binding"/>
    <property type="evidence" value="ECO:0007669"/>
    <property type="project" value="UniProtKB-KW"/>
</dbReference>
<keyword evidence="4" id="KW-0677">Repeat</keyword>
<dbReference type="PROSITE" id="PS00198">
    <property type="entry name" value="4FE4S_FER_1"/>
    <property type="match status" value="1"/>
</dbReference>
<keyword evidence="7 8" id="KW-0411">Iron-sulfur</keyword>
<comment type="similarity">
    <text evidence="1 8">Belongs to the complex I 23 kDa subunit family.</text>
</comment>
<dbReference type="Gene3D" id="3.30.70.3270">
    <property type="match status" value="1"/>
</dbReference>
<organism evidence="10">
    <name type="scientific">uncultured Thermomicrobiales bacterium</name>
    <dbReference type="NCBI Taxonomy" id="1645740"/>
    <lineage>
        <taxon>Bacteria</taxon>
        <taxon>Pseudomonadati</taxon>
        <taxon>Thermomicrobiota</taxon>
        <taxon>Thermomicrobia</taxon>
        <taxon>Thermomicrobiales</taxon>
        <taxon>environmental samples</taxon>
    </lineage>
</organism>
<dbReference type="PANTHER" id="PTHR10849">
    <property type="entry name" value="NADH DEHYDROGENASE UBIQUINONE IRON-SULFUR PROTEIN 8, MITOCHONDRIAL"/>
    <property type="match status" value="1"/>
</dbReference>
<feature type="binding site" evidence="8">
    <location>
        <position position="103"/>
    </location>
    <ligand>
        <name>[4Fe-4S] cluster</name>
        <dbReference type="ChEBI" id="CHEBI:49883"/>
        <label>2</label>
    </ligand>
</feature>
<keyword evidence="8" id="KW-1003">Cell membrane</keyword>
<keyword evidence="6 8" id="KW-0408">Iron</keyword>
<dbReference type="EMBL" id="CADCWN010000108">
    <property type="protein sequence ID" value="CAA9565815.1"/>
    <property type="molecule type" value="Genomic_DNA"/>
</dbReference>